<sequence length="170" mass="19211">MHRLLAYHYVLILPEKIRRELQSVRRVLWRMTGDVAFYAASSALTLAHSRDPLSLPEDIPWDGSRVEISSRAVLSDLGALILPAVQSPALERLTYTLTTSSGASAAHPQGLMLAPMAKESFLYHQQEIEDYLSPLSFSPITDARLAVLELEQSLGGWHWQFFQPKRLAWR</sequence>
<evidence type="ECO:0000313" key="2">
    <source>
        <dbReference type="Proteomes" id="UP000007939"/>
    </source>
</evidence>
<dbReference type="KEGG" id="scc:Spico_0427"/>
<reference evidence="1 2" key="2">
    <citation type="journal article" date="2012" name="Stand. Genomic Sci.">
        <title>Complete genome sequence of the termite hindgut bacterium Spirochaeta coccoides type strain (SPN1(T)), reclassification in the genus Sphaerochaeta as Sphaerochaeta coccoides comb. nov. and emendations of the family Spirochaetaceae and the genus Sphaerochaeta.</title>
        <authorList>
            <person name="Abt B."/>
            <person name="Han C."/>
            <person name="Scheuner C."/>
            <person name="Lu M."/>
            <person name="Lapidus A."/>
            <person name="Nolan M."/>
            <person name="Lucas S."/>
            <person name="Hammon N."/>
            <person name="Deshpande S."/>
            <person name="Cheng J.F."/>
            <person name="Tapia R."/>
            <person name="Goodwin L.A."/>
            <person name="Pitluck S."/>
            <person name="Liolios K."/>
            <person name="Pagani I."/>
            <person name="Ivanova N."/>
            <person name="Mavromatis K."/>
            <person name="Mikhailova N."/>
            <person name="Huntemann M."/>
            <person name="Pati A."/>
            <person name="Chen A."/>
            <person name="Palaniappan K."/>
            <person name="Land M."/>
            <person name="Hauser L."/>
            <person name="Brambilla E.M."/>
            <person name="Rohde M."/>
            <person name="Spring S."/>
            <person name="Gronow S."/>
            <person name="Goker M."/>
            <person name="Woyke T."/>
            <person name="Bristow J."/>
            <person name="Eisen J.A."/>
            <person name="Markowitz V."/>
            <person name="Hugenholtz P."/>
            <person name="Kyrpides N.C."/>
            <person name="Klenk H.P."/>
            <person name="Detter J.C."/>
        </authorList>
    </citation>
    <scope>NUCLEOTIDE SEQUENCE [LARGE SCALE GENOMIC DNA]</scope>
    <source>
        <strain evidence="2">ATCC BAA-1237 / DSM 17374 / SPN1</strain>
    </source>
</reference>
<keyword evidence="2" id="KW-1185">Reference proteome</keyword>
<organism evidence="1 2">
    <name type="scientific">Parasphaerochaeta coccoides (strain ATCC BAA-1237 / DSM 17374 / SPN1)</name>
    <name type="common">Sphaerochaeta coccoides</name>
    <dbReference type="NCBI Taxonomy" id="760011"/>
    <lineage>
        <taxon>Bacteria</taxon>
        <taxon>Pseudomonadati</taxon>
        <taxon>Spirochaetota</taxon>
        <taxon>Spirochaetia</taxon>
        <taxon>Spirochaetales</taxon>
        <taxon>Sphaerochaetaceae</taxon>
        <taxon>Parasphaerochaeta</taxon>
    </lineage>
</organism>
<gene>
    <name evidence="1" type="ordered locus">Spico_0427</name>
</gene>
<evidence type="ECO:0000313" key="1">
    <source>
        <dbReference type="EMBL" id="AEC01655.1"/>
    </source>
</evidence>
<dbReference type="HOGENOM" id="CLU_1569695_0_0_12"/>
<dbReference type="AlphaFoldDB" id="F4GIE7"/>
<accession>F4GIE7</accession>
<protein>
    <submittedName>
        <fullName evidence="1">Uncharacterized protein</fullName>
    </submittedName>
</protein>
<name>F4GIE7_PARC1</name>
<dbReference type="Proteomes" id="UP000007939">
    <property type="component" value="Chromosome"/>
</dbReference>
<dbReference type="EMBL" id="CP002659">
    <property type="protein sequence ID" value="AEC01655.1"/>
    <property type="molecule type" value="Genomic_DNA"/>
</dbReference>
<proteinExistence type="predicted"/>
<reference evidence="2" key="1">
    <citation type="submission" date="2011-04" db="EMBL/GenBank/DDBJ databases">
        <title>The complete genome of Spirochaeta coccoides DSM 17374.</title>
        <authorList>
            <person name="Lucas S."/>
            <person name="Copeland A."/>
            <person name="Lapidus A."/>
            <person name="Bruce D."/>
            <person name="Goodwin L."/>
            <person name="Pitluck S."/>
            <person name="Peters L."/>
            <person name="Kyrpides N."/>
            <person name="Mavromatis K."/>
            <person name="Pagani I."/>
            <person name="Ivanova N."/>
            <person name="Ovchinnikova G."/>
            <person name="Lu M."/>
            <person name="Detter J.C."/>
            <person name="Tapia R."/>
            <person name="Han C."/>
            <person name="Land M."/>
            <person name="Hauser L."/>
            <person name="Markowitz V."/>
            <person name="Cheng J.-F."/>
            <person name="Hugenholtz P."/>
            <person name="Woyke T."/>
            <person name="Wu D."/>
            <person name="Spring S."/>
            <person name="Schroeder M."/>
            <person name="Brambilla E."/>
            <person name="Klenk H.-P."/>
            <person name="Eisen J.A."/>
        </authorList>
    </citation>
    <scope>NUCLEOTIDE SEQUENCE [LARGE SCALE GENOMIC DNA]</scope>
    <source>
        <strain evidence="2">ATCC BAA-1237 / DSM 17374 / SPN1</strain>
    </source>
</reference>